<keyword evidence="1" id="KW-0472">Membrane</keyword>
<gene>
    <name evidence="2" type="ORF">PVNG_05672</name>
</gene>
<name>A0A0J9TSR8_PLAVI</name>
<dbReference type="AlphaFoldDB" id="A0A0J9TSR8"/>
<feature type="transmembrane region" description="Helical" evidence="1">
    <location>
        <begin position="211"/>
        <end position="229"/>
    </location>
</feature>
<dbReference type="EMBL" id="KQ235436">
    <property type="protein sequence ID" value="KMZ98960.1"/>
    <property type="molecule type" value="Genomic_DNA"/>
</dbReference>
<accession>A0A0J9TSR8</accession>
<sequence>MMKLLGKYCFIDNVKLVVLLKFFTYIFLIWNLNCDMVQYQKYANYVVNKNIKSEAEKKSLHSYIKGDRLNKIDYYIKDYKIRYSKKKGIAKLDCYYERKIFNKINNIYKISKNMKITKKYYKKKKYNKYVMLFASFAVIPIVRLIFILYFSELNTDMKDACFSGCLSKHEESDNTNFDDYKASVTCHEKKKIHLLSFDKNTYEKIEIVNNVFLWISFSILLLVLLYILIKVIKYARIKSGKCKIA</sequence>
<dbReference type="InterPro" id="IPR022139">
    <property type="entry name" value="Fam-L/Fam-M-like_plasmodium"/>
</dbReference>
<dbReference type="Proteomes" id="UP000053239">
    <property type="component" value="Unassembled WGS sequence"/>
</dbReference>
<feature type="transmembrane region" description="Helical" evidence="1">
    <location>
        <begin position="129"/>
        <end position="150"/>
    </location>
</feature>
<evidence type="ECO:0000313" key="3">
    <source>
        <dbReference type="Proteomes" id="UP000053239"/>
    </source>
</evidence>
<reference evidence="2 3" key="1">
    <citation type="submission" date="2011-09" db="EMBL/GenBank/DDBJ databases">
        <title>The Genome Sequence of Plasmodium vivax North Korean.</title>
        <authorList>
            <consortium name="The Broad Institute Genome Sequencing Platform"/>
            <consortium name="The Broad Institute Genome Sequencing Center for Infectious Disease"/>
            <person name="Neafsey D."/>
            <person name="Carlton J."/>
            <person name="Barnwell J."/>
            <person name="Collins W."/>
            <person name="Escalante A."/>
            <person name="Mullikin J."/>
            <person name="Saul A."/>
            <person name="Guigo R."/>
            <person name="Camara F."/>
            <person name="Young S.K."/>
            <person name="Zeng Q."/>
            <person name="Gargeya S."/>
            <person name="Fitzgerald M."/>
            <person name="Haas B."/>
            <person name="Abouelleil A."/>
            <person name="Alvarado L."/>
            <person name="Arachchi H.M."/>
            <person name="Berlin A."/>
            <person name="Brown A."/>
            <person name="Chapman S.B."/>
            <person name="Chen Z."/>
            <person name="Dunbar C."/>
            <person name="Freedman E."/>
            <person name="Gearin G."/>
            <person name="Gellesch M."/>
            <person name="Goldberg J."/>
            <person name="Griggs A."/>
            <person name="Gujja S."/>
            <person name="Heiman D."/>
            <person name="Howarth C."/>
            <person name="Larson L."/>
            <person name="Lui A."/>
            <person name="MacDonald P.J.P."/>
            <person name="Montmayeur A."/>
            <person name="Murphy C."/>
            <person name="Neiman D."/>
            <person name="Pearson M."/>
            <person name="Priest M."/>
            <person name="Roberts A."/>
            <person name="Saif S."/>
            <person name="Shea T."/>
            <person name="Shenoy N."/>
            <person name="Sisk P."/>
            <person name="Stolte C."/>
            <person name="Sykes S."/>
            <person name="Wortman J."/>
            <person name="Nusbaum C."/>
            <person name="Birren B."/>
        </authorList>
    </citation>
    <scope>NUCLEOTIDE SEQUENCE [LARGE SCALE GENOMIC DNA]</scope>
    <source>
        <strain evidence="2 3">North Korean</strain>
    </source>
</reference>
<proteinExistence type="predicted"/>
<feature type="transmembrane region" description="Helical" evidence="1">
    <location>
        <begin position="14"/>
        <end position="32"/>
    </location>
</feature>
<evidence type="ECO:0000313" key="2">
    <source>
        <dbReference type="EMBL" id="KMZ98960.1"/>
    </source>
</evidence>
<evidence type="ECO:0000256" key="1">
    <source>
        <dbReference type="SAM" id="Phobius"/>
    </source>
</evidence>
<keyword evidence="1" id="KW-1133">Transmembrane helix</keyword>
<evidence type="ECO:0008006" key="4">
    <source>
        <dbReference type="Google" id="ProtNLM"/>
    </source>
</evidence>
<organism evidence="2 3">
    <name type="scientific">Plasmodium vivax North Korean</name>
    <dbReference type="NCBI Taxonomy" id="1035514"/>
    <lineage>
        <taxon>Eukaryota</taxon>
        <taxon>Sar</taxon>
        <taxon>Alveolata</taxon>
        <taxon>Apicomplexa</taxon>
        <taxon>Aconoidasida</taxon>
        <taxon>Haemosporida</taxon>
        <taxon>Plasmodiidae</taxon>
        <taxon>Plasmodium</taxon>
        <taxon>Plasmodium (Plasmodium)</taxon>
    </lineage>
</organism>
<dbReference type="Pfam" id="PF12420">
    <property type="entry name" value="DUF3671"/>
    <property type="match status" value="1"/>
</dbReference>
<keyword evidence="1" id="KW-0812">Transmembrane</keyword>
<protein>
    <recommendedName>
        <fullName evidence="4">Fam-l protein</fullName>
    </recommendedName>
</protein>